<dbReference type="Proteomes" id="UP001190700">
    <property type="component" value="Unassembled WGS sequence"/>
</dbReference>
<reference evidence="1 2" key="1">
    <citation type="journal article" date="2015" name="Genome Biol. Evol.">
        <title>Comparative Genomics of a Bacterivorous Green Alga Reveals Evolutionary Causalities and Consequences of Phago-Mixotrophic Mode of Nutrition.</title>
        <authorList>
            <person name="Burns J.A."/>
            <person name="Paasch A."/>
            <person name="Narechania A."/>
            <person name="Kim E."/>
        </authorList>
    </citation>
    <scope>NUCLEOTIDE SEQUENCE [LARGE SCALE GENOMIC DNA]</scope>
    <source>
        <strain evidence="1 2">PLY_AMNH</strain>
    </source>
</reference>
<protein>
    <submittedName>
        <fullName evidence="1">Uncharacterized protein</fullName>
    </submittedName>
</protein>
<comment type="caution">
    <text evidence="1">The sequence shown here is derived from an EMBL/GenBank/DDBJ whole genome shotgun (WGS) entry which is preliminary data.</text>
</comment>
<sequence>MEFVLSKEAGQSPMRSIAGLRCGGWLVFVVERRRAVRRCGGWLVFVAEAGQSLIRRLACQFARRFQKSEAERKRIEAKGIADFQHIVSKGINGHTLEWKGIEATEKLAKSDNNKVVVIGSLNGGGLPFILGDDRAH</sequence>
<dbReference type="EMBL" id="LGRX02005246">
    <property type="protein sequence ID" value="KAK3278871.1"/>
    <property type="molecule type" value="Genomic_DNA"/>
</dbReference>
<proteinExistence type="predicted"/>
<gene>
    <name evidence="1" type="ORF">CYMTET_13222</name>
</gene>
<evidence type="ECO:0000313" key="1">
    <source>
        <dbReference type="EMBL" id="KAK3278871.1"/>
    </source>
</evidence>
<accession>A0AAE0GK43</accession>
<organism evidence="1 2">
    <name type="scientific">Cymbomonas tetramitiformis</name>
    <dbReference type="NCBI Taxonomy" id="36881"/>
    <lineage>
        <taxon>Eukaryota</taxon>
        <taxon>Viridiplantae</taxon>
        <taxon>Chlorophyta</taxon>
        <taxon>Pyramimonadophyceae</taxon>
        <taxon>Pyramimonadales</taxon>
        <taxon>Pyramimonadaceae</taxon>
        <taxon>Cymbomonas</taxon>
    </lineage>
</organism>
<keyword evidence="2" id="KW-1185">Reference proteome</keyword>
<name>A0AAE0GK43_9CHLO</name>
<evidence type="ECO:0000313" key="2">
    <source>
        <dbReference type="Proteomes" id="UP001190700"/>
    </source>
</evidence>
<dbReference type="AlphaFoldDB" id="A0AAE0GK43"/>